<dbReference type="EMBL" id="SMJW01000003">
    <property type="protein sequence ID" value="TDC20035.1"/>
    <property type="molecule type" value="Genomic_DNA"/>
</dbReference>
<organism evidence="2 3">
    <name type="scientific">Actinomadura bangladeshensis</name>
    <dbReference type="NCBI Taxonomy" id="453573"/>
    <lineage>
        <taxon>Bacteria</taxon>
        <taxon>Bacillati</taxon>
        <taxon>Actinomycetota</taxon>
        <taxon>Actinomycetes</taxon>
        <taxon>Streptosporangiales</taxon>
        <taxon>Thermomonosporaceae</taxon>
        <taxon>Actinomadura</taxon>
    </lineage>
</organism>
<evidence type="ECO:0000313" key="3">
    <source>
        <dbReference type="Proteomes" id="UP000295431"/>
    </source>
</evidence>
<accession>A0A4R4PC63</accession>
<comment type="caution">
    <text evidence="2">The sequence shown here is derived from an EMBL/GenBank/DDBJ whole genome shotgun (WGS) entry which is preliminary data.</text>
</comment>
<protein>
    <submittedName>
        <fullName evidence="2">Sporulation delaying protein family toxin</fullName>
    </submittedName>
</protein>
<dbReference type="AlphaFoldDB" id="A0A4R4PC63"/>
<dbReference type="Proteomes" id="UP000295431">
    <property type="component" value="Unassembled WGS sequence"/>
</dbReference>
<feature type="chain" id="PRO_5039707662" evidence="1">
    <location>
        <begin position="26"/>
        <end position="211"/>
    </location>
</feature>
<dbReference type="InterPro" id="IPR023888">
    <property type="entry name" value="SdpC-like"/>
</dbReference>
<dbReference type="Pfam" id="PF26137">
    <property type="entry name" value="Toxin_SdpC"/>
    <property type="match status" value="1"/>
</dbReference>
<dbReference type="OrthoDB" id="2928270at2"/>
<evidence type="ECO:0000313" key="2">
    <source>
        <dbReference type="EMBL" id="TDC20035.1"/>
    </source>
</evidence>
<evidence type="ECO:0000256" key="1">
    <source>
        <dbReference type="SAM" id="SignalP"/>
    </source>
</evidence>
<gene>
    <name evidence="2" type="ORF">E1284_01395</name>
</gene>
<proteinExistence type="predicted"/>
<keyword evidence="1" id="KW-0732">Signal</keyword>
<dbReference type="RefSeq" id="WP_131936149.1">
    <property type="nucleotide sequence ID" value="NZ_BAAAMX010000001.1"/>
</dbReference>
<keyword evidence="3" id="KW-1185">Reference proteome</keyword>
<reference evidence="2 3" key="1">
    <citation type="submission" date="2019-03" db="EMBL/GenBank/DDBJ databases">
        <title>Draft genome sequences of novel Actinobacteria.</title>
        <authorList>
            <person name="Sahin N."/>
            <person name="Ay H."/>
            <person name="Saygin H."/>
        </authorList>
    </citation>
    <scope>NUCLEOTIDE SEQUENCE [LARGE SCALE GENOMIC DNA]</scope>
    <source>
        <strain evidence="2 3">DSM 45347</strain>
    </source>
</reference>
<dbReference type="NCBIfam" id="TIGR04032">
    <property type="entry name" value="toxin_SdpC"/>
    <property type="match status" value="1"/>
</dbReference>
<feature type="signal peptide" evidence="1">
    <location>
        <begin position="1"/>
        <end position="25"/>
    </location>
</feature>
<sequence>MQTAKLRRSHLASALAIATSVTVLAGAAPAIASPDQAARPATVQTARFSGEDLFRGLFFGQGPVATTFPDITHQQQARVRTDVVNELVSLMSESDPAFFSRFAADIRSGDRYRIRSALFTAHDLADSSARAAAGRTATAGSTTAKGPCGWTACADVVAAAEVAIVVIAAAVAVVEVAVQTPDSAFQEGASSGSQPLALDIWVNAIAKDLRA</sequence>
<name>A0A4R4PC63_9ACTN</name>